<accession>A0A4P9WS23</accession>
<gene>
    <name evidence="2" type="ORF">BDK51DRAFT_42137</name>
</gene>
<dbReference type="Proteomes" id="UP000269721">
    <property type="component" value="Unassembled WGS sequence"/>
</dbReference>
<dbReference type="EMBL" id="KZ994120">
    <property type="protein sequence ID" value="RKO93766.1"/>
    <property type="molecule type" value="Genomic_DNA"/>
</dbReference>
<evidence type="ECO:0000313" key="2">
    <source>
        <dbReference type="EMBL" id="RKO93766.1"/>
    </source>
</evidence>
<organism evidence="2 3">
    <name type="scientific">Blyttiomyces helicus</name>
    <dbReference type="NCBI Taxonomy" id="388810"/>
    <lineage>
        <taxon>Eukaryota</taxon>
        <taxon>Fungi</taxon>
        <taxon>Fungi incertae sedis</taxon>
        <taxon>Chytridiomycota</taxon>
        <taxon>Chytridiomycota incertae sedis</taxon>
        <taxon>Chytridiomycetes</taxon>
        <taxon>Chytridiomycetes incertae sedis</taxon>
        <taxon>Blyttiomyces</taxon>
    </lineage>
</organism>
<evidence type="ECO:0000256" key="1">
    <source>
        <dbReference type="SAM" id="MobiDB-lite"/>
    </source>
</evidence>
<proteinExistence type="predicted"/>
<reference evidence="3" key="1">
    <citation type="journal article" date="2018" name="Nat. Microbiol.">
        <title>Leveraging single-cell genomics to expand the fungal tree of life.</title>
        <authorList>
            <person name="Ahrendt S.R."/>
            <person name="Quandt C.A."/>
            <person name="Ciobanu D."/>
            <person name="Clum A."/>
            <person name="Salamov A."/>
            <person name="Andreopoulos B."/>
            <person name="Cheng J.F."/>
            <person name="Woyke T."/>
            <person name="Pelin A."/>
            <person name="Henrissat B."/>
            <person name="Reynolds N.K."/>
            <person name="Benny G.L."/>
            <person name="Smith M.E."/>
            <person name="James T.Y."/>
            <person name="Grigoriev I.V."/>
        </authorList>
    </citation>
    <scope>NUCLEOTIDE SEQUENCE [LARGE SCALE GENOMIC DNA]</scope>
</reference>
<feature type="region of interest" description="Disordered" evidence="1">
    <location>
        <begin position="106"/>
        <end position="131"/>
    </location>
</feature>
<protein>
    <submittedName>
        <fullName evidence="2">Uncharacterized protein</fullName>
    </submittedName>
</protein>
<sequence>MIIKYQQRAPHKIVPTWEMLHRPLGEKIPLPVALGSVGFRRQSTKRSNGENIWSLTVNFPAEGMLWWGLGRGEGLVIGRGYKTTGRGAGPPQALASFLLASNSSDTNPLLRAPSGSPRPDPDDFKPSSSAPLPVTLRNWQFAIRRNHHRSVRRARYLDPLGVSRHPFAVTPLFQPHWRLRLHDPRRTASPTGRTMALALIRQKAMASPRLGEVPVDPGGPGGSESSATAGIPARKGTVCTAEDSMLYPAPLVEANGRERIGRL</sequence>
<evidence type="ECO:0000313" key="3">
    <source>
        <dbReference type="Proteomes" id="UP000269721"/>
    </source>
</evidence>
<keyword evidence="3" id="KW-1185">Reference proteome</keyword>
<name>A0A4P9WS23_9FUNG</name>
<dbReference type="AlphaFoldDB" id="A0A4P9WS23"/>